<evidence type="ECO:0000259" key="2">
    <source>
        <dbReference type="Pfam" id="PF03981"/>
    </source>
</evidence>
<dbReference type="Pfam" id="PF03981">
    <property type="entry name" value="Ubiq_cyt_C_chap"/>
    <property type="match status" value="1"/>
</dbReference>
<reference evidence="4" key="1">
    <citation type="submission" date="2022-02" db="EMBL/GenBank/DDBJ databases">
        <title>Halalkalibacter sp. nov. isolated from Lonar Lake, India.</title>
        <authorList>
            <person name="Joshi A."/>
            <person name="Thite S."/>
            <person name="Lodha T."/>
        </authorList>
    </citation>
    <scope>NUCLEOTIDE SEQUENCE</scope>
    <source>
        <strain evidence="4">MEB205</strain>
    </source>
</reference>
<keyword evidence="5" id="KW-1185">Reference proteome</keyword>
<feature type="domain" description="Ubiquinol-cytochrome c chaperone" evidence="2">
    <location>
        <begin position="66"/>
        <end position="226"/>
    </location>
</feature>
<feature type="domain" description="DUF3944" evidence="3">
    <location>
        <begin position="3"/>
        <end position="36"/>
    </location>
</feature>
<organism evidence="4 5">
    <name type="scientific">Halalkalibacter alkaliphilus</name>
    <dbReference type="NCBI Taxonomy" id="2917993"/>
    <lineage>
        <taxon>Bacteria</taxon>
        <taxon>Bacillati</taxon>
        <taxon>Bacillota</taxon>
        <taxon>Bacilli</taxon>
        <taxon>Bacillales</taxon>
        <taxon>Bacillaceae</taxon>
        <taxon>Halalkalibacter</taxon>
    </lineage>
</organism>
<dbReference type="RefSeq" id="WP_250098074.1">
    <property type="nucleotide sequence ID" value="NZ_JAKRYL010000025.1"/>
</dbReference>
<dbReference type="InterPro" id="IPR025217">
    <property type="entry name" value="DUF3944"/>
</dbReference>
<evidence type="ECO:0000313" key="4">
    <source>
        <dbReference type="EMBL" id="MCL7749207.1"/>
    </source>
</evidence>
<evidence type="ECO:0000313" key="5">
    <source>
        <dbReference type="Proteomes" id="UP001139150"/>
    </source>
</evidence>
<dbReference type="AlphaFoldDB" id="A0A9X2CW77"/>
<dbReference type="Proteomes" id="UP001139150">
    <property type="component" value="Unassembled WGS sequence"/>
</dbReference>
<dbReference type="EMBL" id="JAKRYL010000025">
    <property type="protein sequence ID" value="MCL7749207.1"/>
    <property type="molecule type" value="Genomic_DNA"/>
</dbReference>
<protein>
    <submittedName>
        <fullName evidence="4">DUF3944 domain-containing protein</fullName>
    </submittedName>
</protein>
<evidence type="ECO:0000256" key="1">
    <source>
        <dbReference type="ARBA" id="ARBA00006436"/>
    </source>
</evidence>
<dbReference type="InterPro" id="IPR021150">
    <property type="entry name" value="Ubiq_cyt_c_chap"/>
</dbReference>
<evidence type="ECO:0000259" key="3">
    <source>
        <dbReference type="Pfam" id="PF13099"/>
    </source>
</evidence>
<gene>
    <name evidence="4" type="ORF">MF646_18970</name>
</gene>
<dbReference type="Pfam" id="PF13099">
    <property type="entry name" value="DUF3944"/>
    <property type="match status" value="1"/>
</dbReference>
<proteinExistence type="inferred from homology"/>
<comment type="similarity">
    <text evidence="1">Belongs to the UPF0174 family.</text>
</comment>
<comment type="caution">
    <text evidence="4">The sequence shown here is derived from an EMBL/GenBank/DDBJ whole genome shotgun (WGS) entry which is preliminary data.</text>
</comment>
<accession>A0A9X2CW77</accession>
<sequence>MAYRQDEDLDFLRKCDNEDLDVLVTYLTKDKSGNPRLTETLTSNEKYKLHYPNHQLYWEEIAESLQLYGANSFSSLFRGRKGVYYEEILKDVCKRLKVNYNKNSSIDTIEMNLLMKVLTDSIEKMDKEQLKEVIETTGINSKTLTAESVIAALQVAIKTGGFTPYKVALIVANSVSKFITGKGLSLTANATLTKVLAKFAGPIGWVITGVWTAIDLAGPAYRVTVPAVIQIAYMRAKMKA</sequence>
<name>A0A9X2CW77_9BACI</name>